<dbReference type="PANTHER" id="PTHR23028:SF131">
    <property type="entry name" value="BLR2367 PROTEIN"/>
    <property type="match status" value="1"/>
</dbReference>
<keyword evidence="1" id="KW-1133">Transmembrane helix</keyword>
<proteinExistence type="predicted"/>
<keyword evidence="1" id="KW-0472">Membrane</keyword>
<feature type="transmembrane region" description="Helical" evidence="1">
    <location>
        <begin position="278"/>
        <end position="295"/>
    </location>
</feature>
<evidence type="ECO:0000313" key="3">
    <source>
        <dbReference type="EMBL" id="RPJ90385.1"/>
    </source>
</evidence>
<dbReference type="GO" id="GO:0016020">
    <property type="term" value="C:membrane"/>
    <property type="evidence" value="ECO:0007669"/>
    <property type="project" value="TreeGrafter"/>
</dbReference>
<gene>
    <name evidence="3" type="ORF">DY367_17970</name>
</gene>
<feature type="transmembrane region" description="Helical" evidence="1">
    <location>
        <begin position="205"/>
        <end position="222"/>
    </location>
</feature>
<name>A0A424WAY3_ALCXX</name>
<sequence length="363" mass="40535">MLNSIQLLRVAAALLVFGAHMPQWALPMQDPRSCGRDAVMCGAIGIDIFFCISGFLMYVTTANKNHGARTAVSFFVRRIFRIWPLYIVATVLYMSYWQVPVLNYLRPLLFLPIHQEVGFRDPPISAGWTLNFEMYFYVLAAAALMFPWKVKGAAVLVAVLGITSFFLGDKTYFMGSIIVEFAFGVVLGAVFLHKQTWLALQQFRVPMLIGSILVFLLAAHGTDWPKDPGLAVPRMEILVYTFEATLPRFIAWGLPALLLMTSVMLFESKIPKSAASLGDYTYSIYLLYLPIASWIEIYSKTLSSQTYAAVQNHGGFAALLVVALFASSFISYHIIERPFQWLGGLLAKSIERRPIKNAATPAC</sequence>
<dbReference type="GO" id="GO:0000271">
    <property type="term" value="P:polysaccharide biosynthetic process"/>
    <property type="evidence" value="ECO:0007669"/>
    <property type="project" value="TreeGrafter"/>
</dbReference>
<organism evidence="3 4">
    <name type="scientific">Alcaligenes xylosoxydans xylosoxydans</name>
    <name type="common">Achromobacter xylosoxidans</name>
    <dbReference type="NCBI Taxonomy" id="85698"/>
    <lineage>
        <taxon>Bacteria</taxon>
        <taxon>Pseudomonadati</taxon>
        <taxon>Pseudomonadota</taxon>
        <taxon>Betaproteobacteria</taxon>
        <taxon>Burkholderiales</taxon>
        <taxon>Alcaligenaceae</taxon>
        <taxon>Achromobacter</taxon>
    </lineage>
</organism>
<reference evidence="3 4" key="1">
    <citation type="submission" date="2018-08" db="EMBL/GenBank/DDBJ databases">
        <title>Achromobacter xylosoxidans Genome sequencing and assembly.</title>
        <authorList>
            <person name="Wang R."/>
            <person name="Rensing C."/>
            <person name="Li Y."/>
        </authorList>
    </citation>
    <scope>NUCLEOTIDE SEQUENCE [LARGE SCALE GENOMIC DNA]</scope>
    <source>
        <strain evidence="3 4">GD003A</strain>
    </source>
</reference>
<dbReference type="Proteomes" id="UP000285324">
    <property type="component" value="Unassembled WGS sequence"/>
</dbReference>
<feature type="transmembrane region" description="Helical" evidence="1">
    <location>
        <begin position="249"/>
        <end position="266"/>
    </location>
</feature>
<feature type="transmembrane region" description="Helical" evidence="1">
    <location>
        <begin position="315"/>
        <end position="335"/>
    </location>
</feature>
<feature type="transmembrane region" description="Helical" evidence="1">
    <location>
        <begin position="174"/>
        <end position="193"/>
    </location>
</feature>
<feature type="transmembrane region" description="Helical" evidence="1">
    <location>
        <begin position="37"/>
        <end position="59"/>
    </location>
</feature>
<keyword evidence="1" id="KW-0812">Transmembrane</keyword>
<keyword evidence="3" id="KW-0012">Acyltransferase</keyword>
<keyword evidence="3" id="KW-0808">Transferase</keyword>
<dbReference type="OrthoDB" id="9814807at2"/>
<evidence type="ECO:0000313" key="4">
    <source>
        <dbReference type="Proteomes" id="UP000285324"/>
    </source>
</evidence>
<dbReference type="EMBL" id="QVXO01000027">
    <property type="protein sequence ID" value="RPJ90385.1"/>
    <property type="molecule type" value="Genomic_DNA"/>
</dbReference>
<accession>A0A424WAY3</accession>
<comment type="caution">
    <text evidence="3">The sequence shown here is derived from an EMBL/GenBank/DDBJ whole genome shotgun (WGS) entry which is preliminary data.</text>
</comment>
<dbReference type="RefSeq" id="WP_118933207.1">
    <property type="nucleotide sequence ID" value="NZ_CP061008.1"/>
</dbReference>
<dbReference type="GO" id="GO:0016747">
    <property type="term" value="F:acyltransferase activity, transferring groups other than amino-acyl groups"/>
    <property type="evidence" value="ECO:0007669"/>
    <property type="project" value="InterPro"/>
</dbReference>
<feature type="transmembrane region" description="Helical" evidence="1">
    <location>
        <begin position="80"/>
        <end position="99"/>
    </location>
</feature>
<dbReference type="InterPro" id="IPR050879">
    <property type="entry name" value="Acyltransferase_3"/>
</dbReference>
<feature type="transmembrane region" description="Helical" evidence="1">
    <location>
        <begin position="153"/>
        <end position="168"/>
    </location>
</feature>
<dbReference type="InterPro" id="IPR002656">
    <property type="entry name" value="Acyl_transf_3_dom"/>
</dbReference>
<dbReference type="PANTHER" id="PTHR23028">
    <property type="entry name" value="ACETYLTRANSFERASE"/>
    <property type="match status" value="1"/>
</dbReference>
<dbReference type="AlphaFoldDB" id="A0A424WAY3"/>
<dbReference type="Pfam" id="PF01757">
    <property type="entry name" value="Acyl_transf_3"/>
    <property type="match status" value="1"/>
</dbReference>
<feature type="transmembrane region" description="Helical" evidence="1">
    <location>
        <begin position="128"/>
        <end position="146"/>
    </location>
</feature>
<protein>
    <submittedName>
        <fullName evidence="3">Acyltransferase</fullName>
    </submittedName>
</protein>
<feature type="domain" description="Acyltransferase 3" evidence="2">
    <location>
        <begin position="3"/>
        <end position="331"/>
    </location>
</feature>
<evidence type="ECO:0000256" key="1">
    <source>
        <dbReference type="SAM" id="Phobius"/>
    </source>
</evidence>
<evidence type="ECO:0000259" key="2">
    <source>
        <dbReference type="Pfam" id="PF01757"/>
    </source>
</evidence>